<gene>
    <name evidence="1" type="ORF">FYJ57_12680</name>
</gene>
<proteinExistence type="predicted"/>
<name>A0A7X2P4U9_9FIRM</name>
<evidence type="ECO:0000313" key="1">
    <source>
        <dbReference type="EMBL" id="MST67548.1"/>
    </source>
</evidence>
<protein>
    <submittedName>
        <fullName evidence="1">Uncharacterized protein</fullName>
    </submittedName>
</protein>
<keyword evidence="2" id="KW-1185">Reference proteome</keyword>
<dbReference type="Proteomes" id="UP000440513">
    <property type="component" value="Unassembled WGS sequence"/>
</dbReference>
<reference evidence="1 2" key="1">
    <citation type="submission" date="2019-08" db="EMBL/GenBank/DDBJ databases">
        <title>In-depth cultivation of the pig gut microbiome towards novel bacterial diversity and tailored functional studies.</title>
        <authorList>
            <person name="Wylensek D."/>
            <person name="Hitch T.C.A."/>
            <person name="Clavel T."/>
        </authorList>
    </citation>
    <scope>NUCLEOTIDE SEQUENCE [LARGE SCALE GENOMIC DNA]</scope>
    <source>
        <strain evidence="1 2">BSM-380-WT-5A</strain>
    </source>
</reference>
<dbReference type="AlphaFoldDB" id="A0A7X2P4U9"/>
<accession>A0A7X2P4U9</accession>
<organism evidence="1 2">
    <name type="scientific">Oliverpabstia intestinalis</name>
    <dbReference type="NCBI Taxonomy" id="2606633"/>
    <lineage>
        <taxon>Bacteria</taxon>
        <taxon>Bacillati</taxon>
        <taxon>Bacillota</taxon>
        <taxon>Clostridia</taxon>
        <taxon>Lachnospirales</taxon>
        <taxon>Lachnospiraceae</taxon>
        <taxon>Oliverpabstia</taxon>
    </lineage>
</organism>
<dbReference type="RefSeq" id="WP_154432918.1">
    <property type="nucleotide sequence ID" value="NZ_VUMS01000030.1"/>
</dbReference>
<evidence type="ECO:0000313" key="2">
    <source>
        <dbReference type="Proteomes" id="UP000440513"/>
    </source>
</evidence>
<comment type="caution">
    <text evidence="1">The sequence shown here is derived from an EMBL/GenBank/DDBJ whole genome shotgun (WGS) entry which is preliminary data.</text>
</comment>
<sequence length="87" mass="10516">MKIKLTFQQYDRMVENIKKTDMQPEGFWPTIAQIQAEIEPNIRKNLPFLIWLTEYNPTETLSPEDTKSRKYILKLLYKNLELFYSDN</sequence>
<dbReference type="EMBL" id="VUMS01000030">
    <property type="protein sequence ID" value="MST67548.1"/>
    <property type="molecule type" value="Genomic_DNA"/>
</dbReference>